<dbReference type="Proteomes" id="UP001151760">
    <property type="component" value="Unassembled WGS sequence"/>
</dbReference>
<organism evidence="2 3">
    <name type="scientific">Tanacetum coccineum</name>
    <dbReference type="NCBI Taxonomy" id="301880"/>
    <lineage>
        <taxon>Eukaryota</taxon>
        <taxon>Viridiplantae</taxon>
        <taxon>Streptophyta</taxon>
        <taxon>Embryophyta</taxon>
        <taxon>Tracheophyta</taxon>
        <taxon>Spermatophyta</taxon>
        <taxon>Magnoliopsida</taxon>
        <taxon>eudicotyledons</taxon>
        <taxon>Gunneridae</taxon>
        <taxon>Pentapetalae</taxon>
        <taxon>asterids</taxon>
        <taxon>campanulids</taxon>
        <taxon>Asterales</taxon>
        <taxon>Asteraceae</taxon>
        <taxon>Asteroideae</taxon>
        <taxon>Anthemideae</taxon>
        <taxon>Anthemidinae</taxon>
        <taxon>Tanacetum</taxon>
    </lineage>
</organism>
<evidence type="ECO:0000313" key="3">
    <source>
        <dbReference type="Proteomes" id="UP001151760"/>
    </source>
</evidence>
<reference evidence="2" key="1">
    <citation type="journal article" date="2022" name="Int. J. Mol. Sci.">
        <title>Draft Genome of Tanacetum Coccineum: Genomic Comparison of Closely Related Tanacetum-Family Plants.</title>
        <authorList>
            <person name="Yamashiro T."/>
            <person name="Shiraishi A."/>
            <person name="Nakayama K."/>
            <person name="Satake H."/>
        </authorList>
    </citation>
    <scope>NUCLEOTIDE SEQUENCE</scope>
</reference>
<feature type="region of interest" description="Disordered" evidence="1">
    <location>
        <begin position="103"/>
        <end position="156"/>
    </location>
</feature>
<protein>
    <submittedName>
        <fullName evidence="2">Uncharacterized protein</fullName>
    </submittedName>
</protein>
<comment type="caution">
    <text evidence="2">The sequence shown here is derived from an EMBL/GenBank/DDBJ whole genome shotgun (WGS) entry which is preliminary data.</text>
</comment>
<reference evidence="2" key="2">
    <citation type="submission" date="2022-01" db="EMBL/GenBank/DDBJ databases">
        <authorList>
            <person name="Yamashiro T."/>
            <person name="Shiraishi A."/>
            <person name="Satake H."/>
            <person name="Nakayama K."/>
        </authorList>
    </citation>
    <scope>NUCLEOTIDE SEQUENCE</scope>
</reference>
<feature type="non-terminal residue" evidence="2">
    <location>
        <position position="1"/>
    </location>
</feature>
<evidence type="ECO:0000313" key="2">
    <source>
        <dbReference type="EMBL" id="GJT57999.1"/>
    </source>
</evidence>
<feature type="compositionally biased region" description="Basic residues" evidence="1">
    <location>
        <begin position="106"/>
        <end position="116"/>
    </location>
</feature>
<name>A0ABQ5F4R6_9ASTR</name>
<dbReference type="EMBL" id="BQNB010016980">
    <property type="protein sequence ID" value="GJT57999.1"/>
    <property type="molecule type" value="Genomic_DNA"/>
</dbReference>
<evidence type="ECO:0000256" key="1">
    <source>
        <dbReference type="SAM" id="MobiDB-lite"/>
    </source>
</evidence>
<sequence>SAHVVSGISHDIEEDVPFKRQCTLRPVCGPDEQTSLDGIGVFECQGPFSSYLPTAHLFHSSSPSPHRLKESGKITQTLLYFEIERIIFDETGFGKRSLADMQERISKKRTKNKAKTTKPDTEWKSVVKTKSRQSPSVKKSTKVNPDKSKVKLKAIK</sequence>
<gene>
    <name evidence="2" type="ORF">Tco_0993053</name>
</gene>
<accession>A0ABQ5F4R6</accession>
<keyword evidence="3" id="KW-1185">Reference proteome</keyword>
<proteinExistence type="predicted"/>